<dbReference type="Gene3D" id="2.40.40.10">
    <property type="entry name" value="RlpA-like domain"/>
    <property type="match status" value="1"/>
</dbReference>
<dbReference type="OrthoDB" id="623670at2759"/>
<organism evidence="3 4">
    <name type="scientific">Sphagnurus paluster</name>
    <dbReference type="NCBI Taxonomy" id="117069"/>
    <lineage>
        <taxon>Eukaryota</taxon>
        <taxon>Fungi</taxon>
        <taxon>Dikarya</taxon>
        <taxon>Basidiomycota</taxon>
        <taxon>Agaricomycotina</taxon>
        <taxon>Agaricomycetes</taxon>
        <taxon>Agaricomycetidae</taxon>
        <taxon>Agaricales</taxon>
        <taxon>Tricholomatineae</taxon>
        <taxon>Lyophyllaceae</taxon>
        <taxon>Sphagnurus</taxon>
    </lineage>
</organism>
<proteinExistence type="predicted"/>
<dbReference type="Proteomes" id="UP000717328">
    <property type="component" value="Unassembled WGS sequence"/>
</dbReference>
<name>A0A9P7FR07_9AGAR</name>
<dbReference type="InterPro" id="IPR051477">
    <property type="entry name" value="Expansin_CellWall"/>
</dbReference>
<feature type="signal peptide" evidence="2">
    <location>
        <begin position="1"/>
        <end position="27"/>
    </location>
</feature>
<evidence type="ECO:0000313" key="3">
    <source>
        <dbReference type="EMBL" id="KAG5636578.1"/>
    </source>
</evidence>
<evidence type="ECO:0000313" key="4">
    <source>
        <dbReference type="Proteomes" id="UP000717328"/>
    </source>
</evidence>
<sequence>MSPSSSLGLYTLFIACLTALFITPTLAAPISELVARAGFTGRATYFEVGLGSCGQSSANAEYIVALNPSTYASGSHCGQQIQITDPKSGVSATATVRDTCPGCGPNDLDMSPALFRAFAPLERGTFQMEWSFV</sequence>
<keyword evidence="1 2" id="KW-0732">Signal</keyword>
<accession>A0A9P7FR07</accession>
<gene>
    <name evidence="3" type="ORF">H0H81_007586</name>
</gene>
<dbReference type="CDD" id="cd22191">
    <property type="entry name" value="DPBB_RlpA_EXP_N-like"/>
    <property type="match status" value="1"/>
</dbReference>
<dbReference type="PANTHER" id="PTHR31836">
    <property type="match status" value="1"/>
</dbReference>
<dbReference type="AlphaFoldDB" id="A0A9P7FR07"/>
<dbReference type="InterPro" id="IPR036908">
    <property type="entry name" value="RlpA-like_sf"/>
</dbReference>
<evidence type="ECO:0008006" key="5">
    <source>
        <dbReference type="Google" id="ProtNLM"/>
    </source>
</evidence>
<dbReference type="EMBL" id="JABCKI010005916">
    <property type="protein sequence ID" value="KAG5636578.1"/>
    <property type="molecule type" value="Genomic_DNA"/>
</dbReference>
<reference evidence="3" key="1">
    <citation type="submission" date="2021-02" db="EMBL/GenBank/DDBJ databases">
        <authorList>
            <person name="Nieuwenhuis M."/>
            <person name="Van De Peppel L.J.J."/>
        </authorList>
    </citation>
    <scope>NUCLEOTIDE SEQUENCE</scope>
    <source>
        <strain evidence="3">D49</strain>
    </source>
</reference>
<evidence type="ECO:0000256" key="1">
    <source>
        <dbReference type="ARBA" id="ARBA00022729"/>
    </source>
</evidence>
<keyword evidence="4" id="KW-1185">Reference proteome</keyword>
<feature type="chain" id="PRO_5040477783" description="RlpA-like protein double-psi beta-barrel domain-containing protein" evidence="2">
    <location>
        <begin position="28"/>
        <end position="133"/>
    </location>
</feature>
<reference evidence="3" key="2">
    <citation type="submission" date="2021-10" db="EMBL/GenBank/DDBJ databases">
        <title>Phylogenomics reveals ancestral predisposition of the termite-cultivated fungus Termitomyces towards a domesticated lifestyle.</title>
        <authorList>
            <person name="Auxier B."/>
            <person name="Grum-Grzhimaylo A."/>
            <person name="Cardenas M.E."/>
            <person name="Lodge J.D."/>
            <person name="Laessoe T."/>
            <person name="Pedersen O."/>
            <person name="Smith M.E."/>
            <person name="Kuyper T.W."/>
            <person name="Franco-Molano E.A."/>
            <person name="Baroni T.J."/>
            <person name="Aanen D.K."/>
        </authorList>
    </citation>
    <scope>NUCLEOTIDE SEQUENCE</scope>
    <source>
        <strain evidence="3">D49</strain>
    </source>
</reference>
<dbReference type="PANTHER" id="PTHR31836:SF28">
    <property type="entry name" value="SRCR DOMAIN-CONTAINING PROTEIN-RELATED"/>
    <property type="match status" value="1"/>
</dbReference>
<comment type="caution">
    <text evidence="3">The sequence shown here is derived from an EMBL/GenBank/DDBJ whole genome shotgun (WGS) entry which is preliminary data.</text>
</comment>
<dbReference type="SUPFAM" id="SSF50685">
    <property type="entry name" value="Barwin-like endoglucanases"/>
    <property type="match status" value="1"/>
</dbReference>
<evidence type="ECO:0000256" key="2">
    <source>
        <dbReference type="SAM" id="SignalP"/>
    </source>
</evidence>
<protein>
    <recommendedName>
        <fullName evidence="5">RlpA-like protein double-psi beta-barrel domain-containing protein</fullName>
    </recommendedName>
</protein>